<keyword evidence="3 9" id="KW-0863">Zinc-finger</keyword>
<evidence type="ECO:0000256" key="6">
    <source>
        <dbReference type="ARBA" id="ARBA00023125"/>
    </source>
</evidence>
<reference evidence="12" key="1">
    <citation type="submission" date="2025-08" db="UniProtKB">
        <authorList>
            <consortium name="Ensembl"/>
        </authorList>
    </citation>
    <scope>IDENTIFICATION</scope>
</reference>
<dbReference type="GO" id="GO:0005634">
    <property type="term" value="C:nucleus"/>
    <property type="evidence" value="ECO:0007669"/>
    <property type="project" value="UniProtKB-SubCell"/>
</dbReference>
<dbReference type="AlphaFoldDB" id="A0A8C1ZKU2"/>
<dbReference type="Pfam" id="PF02892">
    <property type="entry name" value="zf-BED"/>
    <property type="match status" value="1"/>
</dbReference>
<dbReference type="PANTHER" id="PTHR46481">
    <property type="entry name" value="ZINC FINGER BED DOMAIN-CONTAINING PROTEIN 4"/>
    <property type="match status" value="1"/>
</dbReference>
<dbReference type="InterPro" id="IPR036236">
    <property type="entry name" value="Znf_C2H2_sf"/>
</dbReference>
<evidence type="ECO:0000256" key="1">
    <source>
        <dbReference type="ARBA" id="ARBA00004123"/>
    </source>
</evidence>
<evidence type="ECO:0000256" key="7">
    <source>
        <dbReference type="ARBA" id="ARBA00023163"/>
    </source>
</evidence>
<keyword evidence="2" id="KW-0479">Metal-binding</keyword>
<dbReference type="InterPro" id="IPR008906">
    <property type="entry name" value="HATC_C_dom"/>
</dbReference>
<dbReference type="GO" id="GO:0009791">
    <property type="term" value="P:post-embryonic development"/>
    <property type="evidence" value="ECO:0007669"/>
    <property type="project" value="UniProtKB-ARBA"/>
</dbReference>
<dbReference type="PROSITE" id="PS50808">
    <property type="entry name" value="ZF_BED"/>
    <property type="match status" value="1"/>
</dbReference>
<feature type="domain" description="BED-type" evidence="11">
    <location>
        <begin position="43"/>
        <end position="82"/>
    </location>
</feature>
<evidence type="ECO:0000256" key="10">
    <source>
        <dbReference type="SAM" id="MobiDB-lite"/>
    </source>
</evidence>
<dbReference type="Ensembl" id="ENSCCRT00015090073.1">
    <property type="protein sequence ID" value="ENSCCRP00015087257.1"/>
    <property type="gene ID" value="ENSCCRG00015035225.1"/>
</dbReference>
<keyword evidence="5" id="KW-0805">Transcription regulation</keyword>
<dbReference type="SUPFAM" id="SSF53098">
    <property type="entry name" value="Ribonuclease H-like"/>
    <property type="match status" value="1"/>
</dbReference>
<keyword evidence="6" id="KW-0238">DNA-binding</keyword>
<dbReference type="SUPFAM" id="SSF140996">
    <property type="entry name" value="Hermes dimerisation domain"/>
    <property type="match status" value="1"/>
</dbReference>
<dbReference type="GO" id="GO:0046983">
    <property type="term" value="F:protein dimerization activity"/>
    <property type="evidence" value="ECO:0007669"/>
    <property type="project" value="InterPro"/>
</dbReference>
<sequence>LSDSSMVQTWPRLRLYAFPLIALLPGVLKRVCWDGVLLLLKTAKCNICKEAISRGGTNVANFNTSNLIKHLKTRHTKEHDEFTKAKGKKKDELQQQTLETAFQRRDKFPKDSQKATKITDKIVEFIVLDDQPLSVVENVGFRRLMEHLEPRYCLPGRKYISETALPKLYETVREHILCMLKDVHAISFTTDIWSSDVCPMSLLSLTSHWVDRESTFTPRSAVLHANEFRGSHTGTSIAEAIEEMLVKWKIPKSNVHVVLRDNASNMKKAMDEMDVASLGCFAHTLQLVVHEGLLSQRSVSDALANGRKIVGHFKHSPLATTRLEDIQKDLQMPTKRLHQDVATRWNSTYYMVESLLEQKRSISAYGADHDLPVTLTSYQWALLEKIIIVLAPFEELTRQISSSTSSAAEVIPSVTVLKRLLARENEGDTGIKTMKTTLLEAVQKRFKTIENEPLYAVATLLDPRFKDRYFTGADSNKNAKDALTQEVEKMEAALLSRTTPEGAETVPENPHKAPRLEAQPDSSSSSRKSSLKGLFEEILQEHDEERGASSTSTQVQNQIQTYLTEQTVPRSDSPFQYWGVNQIRFPTLAATAAKFLCAPCTSVDSERLFSVASNIIDARRNRLGGERAEMLIFLKKNLPLLLKL</sequence>
<dbReference type="InterPro" id="IPR003656">
    <property type="entry name" value="Znf_BED"/>
</dbReference>
<evidence type="ECO:0000313" key="13">
    <source>
        <dbReference type="Proteomes" id="UP000694700"/>
    </source>
</evidence>
<dbReference type="Proteomes" id="UP000694700">
    <property type="component" value="Unplaced"/>
</dbReference>
<evidence type="ECO:0000256" key="8">
    <source>
        <dbReference type="ARBA" id="ARBA00023242"/>
    </source>
</evidence>
<dbReference type="InterPro" id="IPR052035">
    <property type="entry name" value="ZnF_BED_domain_contain"/>
</dbReference>
<comment type="subcellular location">
    <subcellularLocation>
        <location evidence="1">Nucleus</location>
    </subcellularLocation>
</comment>
<dbReference type="PANTHER" id="PTHR46481:SF10">
    <property type="entry name" value="ZINC FINGER BED DOMAIN-CONTAINING PROTEIN 39"/>
    <property type="match status" value="1"/>
</dbReference>
<keyword evidence="7" id="KW-0804">Transcription</keyword>
<dbReference type="GO" id="GO:0008270">
    <property type="term" value="F:zinc ion binding"/>
    <property type="evidence" value="ECO:0007669"/>
    <property type="project" value="UniProtKB-KW"/>
</dbReference>
<dbReference type="GO" id="GO:0003677">
    <property type="term" value="F:DNA binding"/>
    <property type="evidence" value="ECO:0007669"/>
    <property type="project" value="UniProtKB-KW"/>
</dbReference>
<evidence type="ECO:0000313" key="12">
    <source>
        <dbReference type="Ensembl" id="ENSCCRP00015087257.1"/>
    </source>
</evidence>
<organism evidence="12 13">
    <name type="scientific">Cyprinus carpio</name>
    <name type="common">Common carp</name>
    <dbReference type="NCBI Taxonomy" id="7962"/>
    <lineage>
        <taxon>Eukaryota</taxon>
        <taxon>Metazoa</taxon>
        <taxon>Chordata</taxon>
        <taxon>Craniata</taxon>
        <taxon>Vertebrata</taxon>
        <taxon>Euteleostomi</taxon>
        <taxon>Actinopterygii</taxon>
        <taxon>Neopterygii</taxon>
        <taxon>Teleostei</taxon>
        <taxon>Ostariophysi</taxon>
        <taxon>Cypriniformes</taxon>
        <taxon>Cyprinidae</taxon>
        <taxon>Cyprininae</taxon>
        <taxon>Cyprinus</taxon>
    </lineage>
</organism>
<feature type="region of interest" description="Disordered" evidence="10">
    <location>
        <begin position="497"/>
        <end position="530"/>
    </location>
</feature>
<protein>
    <recommendedName>
        <fullName evidence="11">BED-type domain-containing protein</fullName>
    </recommendedName>
</protein>
<evidence type="ECO:0000256" key="9">
    <source>
        <dbReference type="PROSITE-ProRule" id="PRU00027"/>
    </source>
</evidence>
<evidence type="ECO:0000256" key="2">
    <source>
        <dbReference type="ARBA" id="ARBA00022723"/>
    </source>
</evidence>
<keyword evidence="8" id="KW-0539">Nucleus</keyword>
<evidence type="ECO:0000259" key="11">
    <source>
        <dbReference type="PROSITE" id="PS50808"/>
    </source>
</evidence>
<proteinExistence type="predicted"/>
<name>A0A8C1ZKU2_CYPCA</name>
<evidence type="ECO:0000256" key="4">
    <source>
        <dbReference type="ARBA" id="ARBA00022833"/>
    </source>
</evidence>
<dbReference type="InterPro" id="IPR012337">
    <property type="entry name" value="RNaseH-like_sf"/>
</dbReference>
<keyword evidence="4" id="KW-0862">Zinc</keyword>
<evidence type="ECO:0000256" key="3">
    <source>
        <dbReference type="ARBA" id="ARBA00022771"/>
    </source>
</evidence>
<evidence type="ECO:0000256" key="5">
    <source>
        <dbReference type="ARBA" id="ARBA00023015"/>
    </source>
</evidence>
<accession>A0A8C1ZKU2</accession>
<dbReference type="SMART" id="SM00614">
    <property type="entry name" value="ZnF_BED"/>
    <property type="match status" value="1"/>
</dbReference>
<dbReference type="Pfam" id="PF05699">
    <property type="entry name" value="Dimer_Tnp_hAT"/>
    <property type="match status" value="1"/>
</dbReference>
<dbReference type="SUPFAM" id="SSF57667">
    <property type="entry name" value="beta-beta-alpha zinc fingers"/>
    <property type="match status" value="1"/>
</dbReference>